<organism evidence="3 4">
    <name type="scientific">Streptomyces iconiensis</name>
    <dbReference type="NCBI Taxonomy" id="1384038"/>
    <lineage>
        <taxon>Bacteria</taxon>
        <taxon>Bacillati</taxon>
        <taxon>Actinomycetota</taxon>
        <taxon>Actinomycetes</taxon>
        <taxon>Kitasatosporales</taxon>
        <taxon>Streptomycetaceae</taxon>
        <taxon>Streptomyces</taxon>
    </lineage>
</organism>
<feature type="transmembrane region" description="Helical" evidence="1">
    <location>
        <begin position="146"/>
        <end position="167"/>
    </location>
</feature>
<proteinExistence type="predicted"/>
<feature type="transmembrane region" description="Helical" evidence="1">
    <location>
        <begin position="12"/>
        <end position="32"/>
    </location>
</feature>
<gene>
    <name evidence="3" type="ORF">NMN56_014270</name>
</gene>
<accession>A0ABT6ZXH3</accession>
<comment type="caution">
    <text evidence="3">The sequence shown here is derived from an EMBL/GenBank/DDBJ whole genome shotgun (WGS) entry which is preliminary data.</text>
</comment>
<keyword evidence="4" id="KW-1185">Reference proteome</keyword>
<keyword evidence="1" id="KW-0472">Membrane</keyword>
<evidence type="ECO:0000259" key="2">
    <source>
        <dbReference type="Pfam" id="PF07853"/>
    </source>
</evidence>
<dbReference type="Pfam" id="PF07853">
    <property type="entry name" value="DUF1648"/>
    <property type="match status" value="1"/>
</dbReference>
<keyword evidence="1" id="KW-1133">Transmembrane helix</keyword>
<evidence type="ECO:0000313" key="4">
    <source>
        <dbReference type="Proteomes" id="UP001214441"/>
    </source>
</evidence>
<dbReference type="Proteomes" id="UP001214441">
    <property type="component" value="Unassembled WGS sequence"/>
</dbReference>
<evidence type="ECO:0000256" key="1">
    <source>
        <dbReference type="SAM" id="Phobius"/>
    </source>
</evidence>
<sequence length="177" mass="18114">MGGGANGRFPWGWLAAGLVILAGLTVWGVVAYPDLPDRVPQHMGSGGVDEWADKTVGSVFLPVFVYAGTLAVMAATTVLTLRVRPTSELAPGEQVSSLINRPSTPAGALLLARAQMLLACGVGAGLAGACTAMWSTTPQKDADSPWTLPLTLAPIALGTFAVLGAALKDKSTGRKTT</sequence>
<feature type="domain" description="DUF1648" evidence="2">
    <location>
        <begin position="20"/>
        <end position="64"/>
    </location>
</feature>
<name>A0ABT6ZXH3_9ACTN</name>
<reference evidence="3 4" key="1">
    <citation type="submission" date="2023-05" db="EMBL/GenBank/DDBJ databases">
        <title>Streptantibioticus silvisoli sp. nov., acidotolerant actinomycetes 1 from pine litter.</title>
        <authorList>
            <person name="Swiecimska M."/>
            <person name="Golinska P."/>
            <person name="Sangal V."/>
            <person name="Wachnowicz B."/>
            <person name="Goodfellow M."/>
        </authorList>
    </citation>
    <scope>NUCLEOTIDE SEQUENCE [LARGE SCALE GENOMIC DNA]</scope>
    <source>
        <strain evidence="3 4">DSM 42109</strain>
    </source>
</reference>
<dbReference type="EMBL" id="JANCPR020000012">
    <property type="protein sequence ID" value="MDJ1133108.1"/>
    <property type="molecule type" value="Genomic_DNA"/>
</dbReference>
<keyword evidence="1" id="KW-0812">Transmembrane</keyword>
<protein>
    <submittedName>
        <fullName evidence="3">DUF1648 domain-containing protein</fullName>
    </submittedName>
</protein>
<dbReference type="InterPro" id="IPR012867">
    <property type="entry name" value="DUF1648"/>
</dbReference>
<feature type="transmembrane region" description="Helical" evidence="1">
    <location>
        <begin position="116"/>
        <end position="134"/>
    </location>
</feature>
<evidence type="ECO:0000313" key="3">
    <source>
        <dbReference type="EMBL" id="MDJ1133108.1"/>
    </source>
</evidence>
<dbReference type="RefSeq" id="WP_274044667.1">
    <property type="nucleotide sequence ID" value="NZ_JANCPR020000012.1"/>
</dbReference>
<feature type="transmembrane region" description="Helical" evidence="1">
    <location>
        <begin position="59"/>
        <end position="81"/>
    </location>
</feature>